<dbReference type="InParanoid" id="A0A1V9Y317"/>
<organism evidence="1 2">
    <name type="scientific">Tropilaelaps mercedesae</name>
    <dbReference type="NCBI Taxonomy" id="418985"/>
    <lineage>
        <taxon>Eukaryota</taxon>
        <taxon>Metazoa</taxon>
        <taxon>Ecdysozoa</taxon>
        <taxon>Arthropoda</taxon>
        <taxon>Chelicerata</taxon>
        <taxon>Arachnida</taxon>
        <taxon>Acari</taxon>
        <taxon>Parasitiformes</taxon>
        <taxon>Mesostigmata</taxon>
        <taxon>Gamasina</taxon>
        <taxon>Dermanyssoidea</taxon>
        <taxon>Laelapidae</taxon>
        <taxon>Tropilaelaps</taxon>
    </lineage>
</organism>
<dbReference type="AlphaFoldDB" id="A0A1V9Y317"/>
<dbReference type="Proteomes" id="UP000192247">
    <property type="component" value="Unassembled WGS sequence"/>
</dbReference>
<protein>
    <submittedName>
        <fullName evidence="1">Uncharacterized protein</fullName>
    </submittedName>
</protein>
<evidence type="ECO:0000313" key="1">
    <source>
        <dbReference type="EMBL" id="OQR80129.1"/>
    </source>
</evidence>
<dbReference type="OrthoDB" id="536948at2759"/>
<dbReference type="EMBL" id="MNPL01000309">
    <property type="protein sequence ID" value="OQR80129.1"/>
    <property type="molecule type" value="Genomic_DNA"/>
</dbReference>
<evidence type="ECO:0000313" key="2">
    <source>
        <dbReference type="Proteomes" id="UP000192247"/>
    </source>
</evidence>
<proteinExistence type="predicted"/>
<comment type="caution">
    <text evidence="1">The sequence shown here is derived from an EMBL/GenBank/DDBJ whole genome shotgun (WGS) entry which is preliminary data.</text>
</comment>
<name>A0A1V9Y317_9ACAR</name>
<keyword evidence="2" id="KW-1185">Reference proteome</keyword>
<reference evidence="1 2" key="1">
    <citation type="journal article" date="2017" name="Gigascience">
        <title>Draft genome of the honey bee ectoparasitic mite, Tropilaelaps mercedesae, is shaped by the parasitic life history.</title>
        <authorList>
            <person name="Dong X."/>
            <person name="Armstrong S.D."/>
            <person name="Xia D."/>
            <person name="Makepeace B.L."/>
            <person name="Darby A.C."/>
            <person name="Kadowaki T."/>
        </authorList>
    </citation>
    <scope>NUCLEOTIDE SEQUENCE [LARGE SCALE GENOMIC DNA]</scope>
    <source>
        <strain evidence="1">Wuxi-XJTLU</strain>
    </source>
</reference>
<accession>A0A1V9Y317</accession>
<sequence length="188" mass="20525">MNQRFAQAGENPEFELPWSQAQNVQLGTARVSGHPRENILERENIVDSTLSHSLHKKLTCNNSGQPAKSKAMSSIITNHGFLRRLARMGTPARANQWRPLQTALVSGLLHLAAIGLLISSGCDALEVQNGTMEYPKSDTEYRIQDDIIVRQGGVVIVHPGVSLYFEPGIGISVKEGGVIIANVSWDLC</sequence>
<gene>
    <name evidence="1" type="ORF">BIW11_05265</name>
</gene>